<sequence length="94" mass="10035">MINKKLAVLAASIGLGLSSFYAISAPQCGTDSRCHYTYDRAMSSCMNTTNPVVIDGVRYDRYNTRAECDAVYSVDLQRCLAGDTNGPGAPSGCN</sequence>
<feature type="signal peptide" evidence="1">
    <location>
        <begin position="1"/>
        <end position="24"/>
    </location>
</feature>
<protein>
    <submittedName>
        <fullName evidence="2">Uncharacterized protein</fullName>
    </submittedName>
</protein>
<evidence type="ECO:0000256" key="1">
    <source>
        <dbReference type="SAM" id="SignalP"/>
    </source>
</evidence>
<proteinExistence type="predicted"/>
<dbReference type="HOGENOM" id="CLU_2384536_0_0_6"/>
<feature type="chain" id="PRO_5003067592" evidence="1">
    <location>
        <begin position="25"/>
        <end position="94"/>
    </location>
</feature>
<keyword evidence="1" id="KW-0732">Signal</keyword>
<evidence type="ECO:0000313" key="2">
    <source>
        <dbReference type="EMBL" id="BAJ03524.1"/>
    </source>
</evidence>
<dbReference type="RefSeq" id="WP_013052817.1">
    <property type="nucleotide sequence ID" value="NC_014012.1"/>
</dbReference>
<gene>
    <name evidence="2" type="ordered locus">SVI_3553</name>
</gene>
<accession>D4ZBX9</accession>
<keyword evidence="3" id="KW-1185">Reference proteome</keyword>
<dbReference type="OrthoDB" id="9873181at2"/>
<dbReference type="Proteomes" id="UP000002350">
    <property type="component" value="Chromosome"/>
</dbReference>
<dbReference type="KEGG" id="svo:SVI_3553"/>
<evidence type="ECO:0000313" key="3">
    <source>
        <dbReference type="Proteomes" id="UP000002350"/>
    </source>
</evidence>
<dbReference type="AlphaFoldDB" id="D4ZBX9"/>
<organism evidence="2 3">
    <name type="scientific">Shewanella violacea (strain JCM 10179 / CIP 106290 / LMG 19151 / DSS12)</name>
    <dbReference type="NCBI Taxonomy" id="637905"/>
    <lineage>
        <taxon>Bacteria</taxon>
        <taxon>Pseudomonadati</taxon>
        <taxon>Pseudomonadota</taxon>
        <taxon>Gammaproteobacteria</taxon>
        <taxon>Alteromonadales</taxon>
        <taxon>Shewanellaceae</taxon>
        <taxon>Shewanella</taxon>
    </lineage>
</organism>
<reference evidence="3" key="1">
    <citation type="journal article" date="2010" name="Mol. Biosyst.">
        <title>Complete genome sequence and comparative analysis of Shewanella violacea, a psychrophilic and piezophilic bacterium from deep sea floor sediments.</title>
        <authorList>
            <person name="Aono E."/>
            <person name="Baba T."/>
            <person name="Ara T."/>
            <person name="Nishi T."/>
            <person name="Nakamichi T."/>
            <person name="Inamoto E."/>
            <person name="Toyonaga H."/>
            <person name="Hasegawa M."/>
            <person name="Takai Y."/>
            <person name="Okumura Y."/>
            <person name="Baba M."/>
            <person name="Tomita M."/>
            <person name="Kato C."/>
            <person name="Oshima T."/>
            <person name="Nakasone K."/>
            <person name="Mori H."/>
        </authorList>
    </citation>
    <scope>NUCLEOTIDE SEQUENCE [LARGE SCALE GENOMIC DNA]</scope>
    <source>
        <strain evidence="3">JCM 10179 / CIP 106290 / LMG 19151 / DSS12</strain>
    </source>
</reference>
<name>D4ZBX9_SHEVD</name>
<dbReference type="EMBL" id="AP011177">
    <property type="protein sequence ID" value="BAJ03524.1"/>
    <property type="molecule type" value="Genomic_DNA"/>
</dbReference>